<dbReference type="RefSeq" id="WP_108141969.1">
    <property type="nucleotide sequence ID" value="NZ_QAXS01000035.1"/>
</dbReference>
<gene>
    <name evidence="3" type="ORF">C7957_11372</name>
    <name evidence="2" type="ORF">C8C76_13519</name>
</gene>
<evidence type="ECO:0000313" key="3">
    <source>
        <dbReference type="EMBL" id="TDP93099.1"/>
    </source>
</evidence>
<sequence>MKKLLKSDKIKIRFFGLYLLSLFLLFLSWFIGYYFLPEGLLSGRTALSSLAGDSAASSMILEFFKIFILNILAFSVIIAGNYILRVKYFAFGYLVPLAWTILYGLTLGTNSFAIPVVEKLAPSWRVFLRSGPYEMMAAVLLAVATDQIAINKSESFFQKSETVAKSERRKMKPKNWLAVIISILILAAAALREAYMIFEL</sequence>
<accession>A0A2T5RGL6</accession>
<dbReference type="EMBL" id="SNXX01000013">
    <property type="protein sequence ID" value="TDP93099.1"/>
    <property type="molecule type" value="Genomic_DNA"/>
</dbReference>
<organism evidence="2 4">
    <name type="scientific">Halanaerobium saccharolyticum</name>
    <dbReference type="NCBI Taxonomy" id="43595"/>
    <lineage>
        <taxon>Bacteria</taxon>
        <taxon>Bacillati</taxon>
        <taxon>Bacillota</taxon>
        <taxon>Clostridia</taxon>
        <taxon>Halanaerobiales</taxon>
        <taxon>Halanaerobiaceae</taxon>
        <taxon>Halanaerobium</taxon>
    </lineage>
</organism>
<evidence type="ECO:0000313" key="4">
    <source>
        <dbReference type="Proteomes" id="UP000244089"/>
    </source>
</evidence>
<feature type="transmembrane region" description="Helical" evidence="1">
    <location>
        <begin position="63"/>
        <end position="84"/>
    </location>
</feature>
<feature type="transmembrane region" description="Helical" evidence="1">
    <location>
        <begin position="91"/>
        <end position="113"/>
    </location>
</feature>
<keyword evidence="1" id="KW-0812">Transmembrane</keyword>
<comment type="caution">
    <text evidence="2">The sequence shown here is derived from an EMBL/GenBank/DDBJ whole genome shotgun (WGS) entry which is preliminary data.</text>
</comment>
<keyword evidence="1" id="KW-0472">Membrane</keyword>
<reference evidence="2 4" key="1">
    <citation type="submission" date="2018-04" db="EMBL/GenBank/DDBJ databases">
        <title>Subsurface microbial communities from deep shales in Ohio and West Virginia, USA.</title>
        <authorList>
            <person name="Wrighton K."/>
        </authorList>
    </citation>
    <scope>NUCLEOTIDE SEQUENCE [LARGE SCALE GENOMIC DNA]</scope>
    <source>
        <strain evidence="3 5">MSL 7</strain>
        <strain evidence="2 4">WC1</strain>
    </source>
</reference>
<evidence type="ECO:0000313" key="5">
    <source>
        <dbReference type="Proteomes" id="UP000295176"/>
    </source>
</evidence>
<name>A0A2T5RGL6_9FIRM</name>
<feature type="transmembrane region" description="Helical" evidence="1">
    <location>
        <begin position="176"/>
        <end position="198"/>
    </location>
</feature>
<keyword evidence="1" id="KW-1133">Transmembrane helix</keyword>
<dbReference type="Proteomes" id="UP000295176">
    <property type="component" value="Unassembled WGS sequence"/>
</dbReference>
<dbReference type="Proteomes" id="UP000244089">
    <property type="component" value="Unassembled WGS sequence"/>
</dbReference>
<protein>
    <submittedName>
        <fullName evidence="2">Uncharacterized protein</fullName>
    </submittedName>
</protein>
<proteinExistence type="predicted"/>
<feature type="transmembrane region" description="Helical" evidence="1">
    <location>
        <begin position="12"/>
        <end position="36"/>
    </location>
</feature>
<dbReference type="AlphaFoldDB" id="A0A2T5RGL6"/>
<evidence type="ECO:0000313" key="2">
    <source>
        <dbReference type="EMBL" id="PTV93929.1"/>
    </source>
</evidence>
<dbReference type="EMBL" id="QAXS01000035">
    <property type="protein sequence ID" value="PTV93929.1"/>
    <property type="molecule type" value="Genomic_DNA"/>
</dbReference>
<evidence type="ECO:0000256" key="1">
    <source>
        <dbReference type="SAM" id="Phobius"/>
    </source>
</evidence>
<dbReference type="OrthoDB" id="9937331at2"/>